<name>A0A4U9RDS2_HATHI</name>
<evidence type="ECO:0000256" key="1">
    <source>
        <dbReference type="SAM" id="Phobius"/>
    </source>
</evidence>
<keyword evidence="1" id="KW-1133">Transmembrane helix</keyword>
<proteinExistence type="predicted"/>
<reference evidence="2 3" key="1">
    <citation type="submission" date="2019-05" db="EMBL/GenBank/DDBJ databases">
        <authorList>
            <consortium name="Pathogen Informatics"/>
        </authorList>
    </citation>
    <scope>NUCLEOTIDE SEQUENCE [LARGE SCALE GENOMIC DNA]</scope>
    <source>
        <strain evidence="2 3">NCTC503</strain>
    </source>
</reference>
<evidence type="ECO:0000313" key="3">
    <source>
        <dbReference type="Proteomes" id="UP000308489"/>
    </source>
</evidence>
<protein>
    <recommendedName>
        <fullName evidence="4">DUF2975 domain-containing protein</fullName>
    </recommendedName>
</protein>
<dbReference type="RefSeq" id="WP_138210010.1">
    <property type="nucleotide sequence ID" value="NZ_CBCRUQ010000017.1"/>
</dbReference>
<sequence>MKFYESKALSRTLGIILNIILVFGIVMTAIVYYNTFFINSKSLDGTWKPLMAIILTLGIVCIFLIVFELKKITCTLVKGNPFLWENVNSLNKISKYCFVISGCYFLNFIFNIGKGTYKFIYIDTKGIHTDTELIIFLLAGIFIAILSKIFKEAVKFKEENDYTI</sequence>
<feature type="transmembrane region" description="Helical" evidence="1">
    <location>
        <begin position="133"/>
        <end position="150"/>
    </location>
</feature>
<accession>A0A4U9RDS2</accession>
<dbReference type="AlphaFoldDB" id="A0A4U9RDS2"/>
<dbReference type="InterPro" id="IPR021354">
    <property type="entry name" value="DUF2975"/>
</dbReference>
<keyword evidence="1" id="KW-0472">Membrane</keyword>
<feature type="transmembrane region" description="Helical" evidence="1">
    <location>
        <begin position="96"/>
        <end position="113"/>
    </location>
</feature>
<keyword evidence="3" id="KW-1185">Reference proteome</keyword>
<dbReference type="OrthoDB" id="9791568at2"/>
<feature type="transmembrane region" description="Helical" evidence="1">
    <location>
        <begin position="50"/>
        <end position="69"/>
    </location>
</feature>
<feature type="transmembrane region" description="Helical" evidence="1">
    <location>
        <begin position="12"/>
        <end position="38"/>
    </location>
</feature>
<organism evidence="2 3">
    <name type="scientific">Hathewaya histolytica</name>
    <name type="common">Clostridium histolyticum</name>
    <dbReference type="NCBI Taxonomy" id="1498"/>
    <lineage>
        <taxon>Bacteria</taxon>
        <taxon>Bacillati</taxon>
        <taxon>Bacillota</taxon>
        <taxon>Clostridia</taxon>
        <taxon>Eubacteriales</taxon>
        <taxon>Clostridiaceae</taxon>
        <taxon>Hathewaya</taxon>
    </lineage>
</organism>
<dbReference type="EMBL" id="LR590481">
    <property type="protein sequence ID" value="VTQ89121.1"/>
    <property type="molecule type" value="Genomic_DNA"/>
</dbReference>
<dbReference type="Proteomes" id="UP000308489">
    <property type="component" value="Chromosome 1"/>
</dbReference>
<dbReference type="Pfam" id="PF11188">
    <property type="entry name" value="DUF2975"/>
    <property type="match status" value="1"/>
</dbReference>
<evidence type="ECO:0000313" key="2">
    <source>
        <dbReference type="EMBL" id="VTQ89121.1"/>
    </source>
</evidence>
<gene>
    <name evidence="2" type="ORF">NCTC503_01343</name>
</gene>
<evidence type="ECO:0008006" key="4">
    <source>
        <dbReference type="Google" id="ProtNLM"/>
    </source>
</evidence>
<dbReference type="KEGG" id="hhw:NCTC503_01343"/>
<keyword evidence="1" id="KW-0812">Transmembrane</keyword>